<proteinExistence type="predicted"/>
<accession>A0A4V6A833</accession>
<comment type="caution">
    <text evidence="2">The sequence shown here is derived from an EMBL/GenBank/DDBJ whole genome shotgun (WGS) entry which is preliminary data.</text>
</comment>
<protein>
    <submittedName>
        <fullName evidence="2">Uncharacterized protein</fullName>
    </submittedName>
</protein>
<gene>
    <name evidence="2" type="ORF">D5086_0000176990</name>
</gene>
<reference evidence="2" key="1">
    <citation type="submission" date="2018-10" db="EMBL/GenBank/DDBJ databases">
        <title>Population genomic analysis revealed the cold adaptation of white poplar.</title>
        <authorList>
            <person name="Liu Y.-J."/>
        </authorList>
    </citation>
    <scope>NUCLEOTIDE SEQUENCE [LARGE SCALE GENOMIC DNA]</scope>
    <source>
        <strain evidence="2">PAL-ZL1</strain>
    </source>
</reference>
<sequence>MATQFDSLASLQLRKGKKQFTRSASHGERVTKSLPADRRSSSYYRQYKANDVRLENCSRAGDGKEMTKRNKLEKRERDRGRARELPRYFGLWYMSSSISYILRKARAFYNEFCCDNYFDDSSIRGHELVVADPYFSFPVIPPPTIAPIV</sequence>
<dbReference type="EMBL" id="RCHU01000575">
    <property type="protein sequence ID" value="TKS01216.1"/>
    <property type="molecule type" value="Genomic_DNA"/>
</dbReference>
<organism evidence="2">
    <name type="scientific">Populus alba</name>
    <name type="common">White poplar</name>
    <dbReference type="NCBI Taxonomy" id="43335"/>
    <lineage>
        <taxon>Eukaryota</taxon>
        <taxon>Viridiplantae</taxon>
        <taxon>Streptophyta</taxon>
        <taxon>Embryophyta</taxon>
        <taxon>Tracheophyta</taxon>
        <taxon>Spermatophyta</taxon>
        <taxon>Magnoliopsida</taxon>
        <taxon>eudicotyledons</taxon>
        <taxon>Gunneridae</taxon>
        <taxon>Pentapetalae</taxon>
        <taxon>rosids</taxon>
        <taxon>fabids</taxon>
        <taxon>Malpighiales</taxon>
        <taxon>Salicaceae</taxon>
        <taxon>Saliceae</taxon>
        <taxon>Populus</taxon>
    </lineage>
</organism>
<dbReference type="STRING" id="43335.A0A4V6A833"/>
<name>A0A4V6A833_POPAL</name>
<feature type="region of interest" description="Disordered" evidence="1">
    <location>
        <begin position="16"/>
        <end position="41"/>
    </location>
</feature>
<evidence type="ECO:0000313" key="2">
    <source>
        <dbReference type="EMBL" id="TKS01216.1"/>
    </source>
</evidence>
<feature type="compositionally biased region" description="Basic and acidic residues" evidence="1">
    <location>
        <begin position="25"/>
        <end position="40"/>
    </location>
</feature>
<dbReference type="AlphaFoldDB" id="A0A4V6A833"/>
<evidence type="ECO:0000256" key="1">
    <source>
        <dbReference type="SAM" id="MobiDB-lite"/>
    </source>
</evidence>
<feature type="region of interest" description="Disordered" evidence="1">
    <location>
        <begin position="58"/>
        <end position="79"/>
    </location>
</feature>